<keyword evidence="2" id="KW-0813">Transport</keyword>
<proteinExistence type="inferred from homology"/>
<sequence length="406" mass="44595">MSDYAVEIANVGKRFMRNSERRNSIKERIVRGQSKRAEEFWAVKDVSLNIPKGSVYGLIGHNGSGKSTLLKMIGGIYRPTEGSISSQGRIASLIELGAGFHPEMTGRENIGLNGSILGLPRKEIAEVTDEIIDFSGLREFIDDPVKHYSSGMYVRLGFAVAVHMKPDVLLVDEVLAVGDEEFQRKCFDHLYSLRKAGKTIIVVSHGLGQLEALCDEVAWLERGTLQEIGEPTDVVASYLKRVNADESARSPLAEARREDLDHEGGLQSALRLTSVKLMNAEGIALNHAETGITFTFKIGMTLSDTVLGPNVRVALQHESGPLITMIGNHRLGFDFSYLPAGDHTVEIDLIDNPLLPGRYRVHVDVFDHTGAKLLDSWNEAAEFPVRSGSGEIGQGFVQLPAEYRLS</sequence>
<dbReference type="EMBL" id="CAFBMC010000059">
    <property type="protein sequence ID" value="CAB4903364.1"/>
    <property type="molecule type" value="Genomic_DNA"/>
</dbReference>
<dbReference type="PANTHER" id="PTHR46743:SF2">
    <property type="entry name" value="TEICHOIC ACIDS EXPORT ATP-BINDING PROTEIN TAGH"/>
    <property type="match status" value="1"/>
</dbReference>
<protein>
    <submittedName>
        <fullName evidence="7">Unannotated protein</fullName>
    </submittedName>
</protein>
<gene>
    <name evidence="6" type="ORF">UFOPK3495_01099</name>
    <name evidence="7" type="ORF">UFOPK4237_00539</name>
</gene>
<dbReference type="GO" id="GO:0016020">
    <property type="term" value="C:membrane"/>
    <property type="evidence" value="ECO:0007669"/>
    <property type="project" value="InterPro"/>
</dbReference>
<evidence type="ECO:0000313" key="7">
    <source>
        <dbReference type="EMBL" id="CAB5036873.1"/>
    </source>
</evidence>
<dbReference type="Gene3D" id="2.70.50.60">
    <property type="entry name" value="abc- transporter (atp binding component) like domain"/>
    <property type="match status" value="1"/>
</dbReference>
<dbReference type="PROSITE" id="PS50893">
    <property type="entry name" value="ABC_TRANSPORTER_2"/>
    <property type="match status" value="1"/>
</dbReference>
<evidence type="ECO:0000256" key="3">
    <source>
        <dbReference type="ARBA" id="ARBA00022741"/>
    </source>
</evidence>
<dbReference type="InterPro" id="IPR003439">
    <property type="entry name" value="ABC_transporter-like_ATP-bd"/>
</dbReference>
<dbReference type="CDD" id="cd03220">
    <property type="entry name" value="ABC_KpsT_Wzt"/>
    <property type="match status" value="1"/>
</dbReference>
<dbReference type="InterPro" id="IPR003593">
    <property type="entry name" value="AAA+_ATPase"/>
</dbReference>
<dbReference type="EMBL" id="CAFBPZ010000024">
    <property type="protein sequence ID" value="CAB5036873.1"/>
    <property type="molecule type" value="Genomic_DNA"/>
</dbReference>
<feature type="domain" description="ABC transporter" evidence="5">
    <location>
        <begin position="6"/>
        <end position="247"/>
    </location>
</feature>
<evidence type="ECO:0000256" key="1">
    <source>
        <dbReference type="ARBA" id="ARBA00005417"/>
    </source>
</evidence>
<evidence type="ECO:0000259" key="5">
    <source>
        <dbReference type="PROSITE" id="PS50893"/>
    </source>
</evidence>
<reference evidence="7" key="1">
    <citation type="submission" date="2020-05" db="EMBL/GenBank/DDBJ databases">
        <authorList>
            <person name="Chiriac C."/>
            <person name="Salcher M."/>
            <person name="Ghai R."/>
            <person name="Kavagutti S V."/>
        </authorList>
    </citation>
    <scope>NUCLEOTIDE SEQUENCE</scope>
</reference>
<dbReference type="AlphaFoldDB" id="A0A6J7S6R1"/>
<dbReference type="GO" id="GO:0140359">
    <property type="term" value="F:ABC-type transporter activity"/>
    <property type="evidence" value="ECO:0007669"/>
    <property type="project" value="InterPro"/>
</dbReference>
<evidence type="ECO:0000256" key="4">
    <source>
        <dbReference type="ARBA" id="ARBA00022840"/>
    </source>
</evidence>
<evidence type="ECO:0000313" key="6">
    <source>
        <dbReference type="EMBL" id="CAB4903364.1"/>
    </source>
</evidence>
<dbReference type="PANTHER" id="PTHR46743">
    <property type="entry name" value="TEICHOIC ACIDS EXPORT ATP-BINDING PROTEIN TAGH"/>
    <property type="match status" value="1"/>
</dbReference>
<comment type="similarity">
    <text evidence="1">Belongs to the ABC transporter superfamily.</text>
</comment>
<dbReference type="Pfam" id="PF14524">
    <property type="entry name" value="Wzt_C"/>
    <property type="match status" value="1"/>
</dbReference>
<dbReference type="Pfam" id="PF00005">
    <property type="entry name" value="ABC_tran"/>
    <property type="match status" value="1"/>
</dbReference>
<dbReference type="InterPro" id="IPR027417">
    <property type="entry name" value="P-loop_NTPase"/>
</dbReference>
<accession>A0A6J7S6R1</accession>
<dbReference type="InterPro" id="IPR050683">
    <property type="entry name" value="Bact_Polysacc_Export_ATP-bd"/>
</dbReference>
<dbReference type="Gene3D" id="3.40.50.300">
    <property type="entry name" value="P-loop containing nucleotide triphosphate hydrolases"/>
    <property type="match status" value="1"/>
</dbReference>
<dbReference type="CDD" id="cd10147">
    <property type="entry name" value="Wzt_C-like"/>
    <property type="match status" value="1"/>
</dbReference>
<name>A0A6J7S6R1_9ZZZZ</name>
<dbReference type="GO" id="GO:0005524">
    <property type="term" value="F:ATP binding"/>
    <property type="evidence" value="ECO:0007669"/>
    <property type="project" value="UniProtKB-KW"/>
</dbReference>
<keyword evidence="4" id="KW-0067">ATP-binding</keyword>
<dbReference type="InterPro" id="IPR029439">
    <property type="entry name" value="Wzt_C"/>
</dbReference>
<keyword evidence="3" id="KW-0547">Nucleotide-binding</keyword>
<dbReference type="InterPro" id="IPR015860">
    <property type="entry name" value="ABC_transpr_TagH-like"/>
</dbReference>
<dbReference type="SMART" id="SM00382">
    <property type="entry name" value="AAA"/>
    <property type="match status" value="1"/>
</dbReference>
<organism evidence="7">
    <name type="scientific">freshwater metagenome</name>
    <dbReference type="NCBI Taxonomy" id="449393"/>
    <lineage>
        <taxon>unclassified sequences</taxon>
        <taxon>metagenomes</taxon>
        <taxon>ecological metagenomes</taxon>
    </lineage>
</organism>
<dbReference type="SUPFAM" id="SSF52540">
    <property type="entry name" value="P-loop containing nucleoside triphosphate hydrolases"/>
    <property type="match status" value="1"/>
</dbReference>
<evidence type="ECO:0000256" key="2">
    <source>
        <dbReference type="ARBA" id="ARBA00022448"/>
    </source>
</evidence>
<dbReference type="GO" id="GO:0016887">
    <property type="term" value="F:ATP hydrolysis activity"/>
    <property type="evidence" value="ECO:0007669"/>
    <property type="project" value="InterPro"/>
</dbReference>